<dbReference type="InterPro" id="IPR025334">
    <property type="entry name" value="DUF4240"/>
</dbReference>
<sequence length="180" mass="21066">MLEPMDWKHFWKILEEAYREDPVDHFEALKERLRQLEPDELLAFQARFDDAVRAANLIALWGAAHLINGGCSDDCFRDFRVWLVGRGRHAYEAALKNPDSLADILDGEPVDGFGLDMAAVRVYEEKTGRSDFYERLDRLEEELPPPPPEGEDFDFEDENELRRRYPRLCHLYLIPEEPES</sequence>
<evidence type="ECO:0000313" key="2">
    <source>
        <dbReference type="EMBL" id="MBA2227379.1"/>
    </source>
</evidence>
<dbReference type="Proteomes" id="UP000542342">
    <property type="component" value="Unassembled WGS sequence"/>
</dbReference>
<feature type="domain" description="DUF4240" evidence="1">
    <location>
        <begin position="5"/>
        <end position="109"/>
    </location>
</feature>
<dbReference type="AlphaFoldDB" id="A0A7V9ACT3"/>
<dbReference type="Pfam" id="PF14024">
    <property type="entry name" value="DUF4240"/>
    <property type="match status" value="1"/>
</dbReference>
<keyword evidence="3" id="KW-1185">Reference proteome</keyword>
<protein>
    <submittedName>
        <fullName evidence="2">DUF4240 domain-containing protein</fullName>
    </submittedName>
</protein>
<comment type="caution">
    <text evidence="2">The sequence shown here is derived from an EMBL/GenBank/DDBJ whole genome shotgun (WGS) entry which is preliminary data.</text>
</comment>
<gene>
    <name evidence="2" type="ORF">H0921_14565</name>
</gene>
<name>A0A7V9ACT3_9BACT</name>
<proteinExistence type="predicted"/>
<evidence type="ECO:0000259" key="1">
    <source>
        <dbReference type="Pfam" id="PF14024"/>
    </source>
</evidence>
<reference evidence="2 3" key="1">
    <citation type="submission" date="2020-07" db="EMBL/GenBank/DDBJ databases">
        <title>Thermogemmata thermophila gen. nov., sp. nov., a novel moderate thermophilic planctomycete from a Kamchatka hot spring.</title>
        <authorList>
            <person name="Elcheninov A.G."/>
            <person name="Podosokorskaya O.A."/>
            <person name="Kovaleva O.L."/>
            <person name="Novikov A."/>
            <person name="Bonch-Osmolovskaya E.A."/>
            <person name="Toshchakov S.V."/>
            <person name="Kublanov I.V."/>
        </authorList>
    </citation>
    <scope>NUCLEOTIDE SEQUENCE [LARGE SCALE GENOMIC DNA]</scope>
    <source>
        <strain evidence="2 3">2918</strain>
    </source>
</reference>
<organism evidence="2 3">
    <name type="scientific">Thermogemmata fonticola</name>
    <dbReference type="NCBI Taxonomy" id="2755323"/>
    <lineage>
        <taxon>Bacteria</taxon>
        <taxon>Pseudomonadati</taxon>
        <taxon>Planctomycetota</taxon>
        <taxon>Planctomycetia</taxon>
        <taxon>Gemmatales</taxon>
        <taxon>Gemmataceae</taxon>
        <taxon>Thermogemmata</taxon>
    </lineage>
</organism>
<dbReference type="RefSeq" id="WP_194539238.1">
    <property type="nucleotide sequence ID" value="NZ_JACEFB010000013.1"/>
</dbReference>
<evidence type="ECO:0000313" key="3">
    <source>
        <dbReference type="Proteomes" id="UP000542342"/>
    </source>
</evidence>
<accession>A0A7V9ACT3</accession>
<dbReference type="EMBL" id="JACEFB010000013">
    <property type="protein sequence ID" value="MBA2227379.1"/>
    <property type="molecule type" value="Genomic_DNA"/>
</dbReference>